<evidence type="ECO:0000313" key="3">
    <source>
        <dbReference type="Proteomes" id="UP000683507"/>
    </source>
</evidence>
<dbReference type="SUPFAM" id="SSF69593">
    <property type="entry name" value="Glycerol-3-phosphate (1)-acyltransferase"/>
    <property type="match status" value="1"/>
</dbReference>
<keyword evidence="3" id="KW-1185">Reference proteome</keyword>
<accession>A0A916JPM8</accession>
<protein>
    <recommendedName>
        <fullName evidence="1">Putative acyltransferase ACT14924-like acyltransferase domain-containing protein</fullName>
    </recommendedName>
</protein>
<dbReference type="RefSeq" id="WP_258543051.1">
    <property type="nucleotide sequence ID" value="NZ_OU015584.1"/>
</dbReference>
<gene>
    <name evidence="2" type="ORF">CRYO30217_02851</name>
</gene>
<evidence type="ECO:0000259" key="1">
    <source>
        <dbReference type="Pfam" id="PF19576"/>
    </source>
</evidence>
<dbReference type="KEGG" id="ptan:CRYO30217_02851"/>
<dbReference type="AlphaFoldDB" id="A0A916JPM8"/>
<feature type="domain" description="Putative acyltransferase ACT14924-like acyltransferase" evidence="1">
    <location>
        <begin position="24"/>
        <end position="293"/>
    </location>
</feature>
<name>A0A916JPM8_9FLAO</name>
<evidence type="ECO:0000313" key="2">
    <source>
        <dbReference type="EMBL" id="CAG5085717.1"/>
    </source>
</evidence>
<dbReference type="Pfam" id="PF19576">
    <property type="entry name" value="Acyltransf_2"/>
    <property type="match status" value="1"/>
</dbReference>
<organism evidence="2 3">
    <name type="scientific">Parvicella tangerina</name>
    <dbReference type="NCBI Taxonomy" id="2829795"/>
    <lineage>
        <taxon>Bacteria</taxon>
        <taxon>Pseudomonadati</taxon>
        <taxon>Bacteroidota</taxon>
        <taxon>Flavobacteriia</taxon>
        <taxon>Flavobacteriales</taxon>
        <taxon>Parvicellaceae</taxon>
        <taxon>Parvicella</taxon>
    </lineage>
</organism>
<dbReference type="Proteomes" id="UP000683507">
    <property type="component" value="Chromosome"/>
</dbReference>
<sequence>MISLEEPLTIDVPEKDKMVNVEKALADKNPKLLRLMPKPVLKYVKKTVREDQINSVIYRNRNKKGWDFLDGVLNELGVNISVNGIENIPKDGGVFLAANHPMGGLDGMAFMHVVGSVRRDFKFFVNDLLMQVDNLVDNFIPVNVFGDNSEEYRQAFNAAYTSEEAVLIFPAGMVSRRHRKPSSDKIQKTAKKHIEDLLWKRSIVEKAAEFKKDIIPVHIHGFNSKRFYNVGYYRKKIFIEANLELFYLPDELFTQRGNTIHFEIGKPIPGSHFDNSKTSAEWVQWLKEHVYSLPQDHQH</sequence>
<reference evidence="2" key="1">
    <citation type="submission" date="2021-04" db="EMBL/GenBank/DDBJ databases">
        <authorList>
            <person name="Rodrigo-Torres L."/>
            <person name="Arahal R. D."/>
            <person name="Lucena T."/>
        </authorList>
    </citation>
    <scope>NUCLEOTIDE SEQUENCE</scope>
    <source>
        <strain evidence="2">AS29M-1</strain>
    </source>
</reference>
<proteinExistence type="predicted"/>
<dbReference type="InterPro" id="IPR045746">
    <property type="entry name" value="ACT14924-like_Acyltransf_dom"/>
</dbReference>
<dbReference type="EMBL" id="OU015584">
    <property type="protein sequence ID" value="CAG5085717.1"/>
    <property type="molecule type" value="Genomic_DNA"/>
</dbReference>